<dbReference type="InterPro" id="IPR016639">
    <property type="entry name" value="GST_Omega/GSH"/>
</dbReference>
<feature type="non-terminal residue" evidence="3">
    <location>
        <position position="1"/>
    </location>
</feature>
<sequence length="335" mass="37925">TLIRMDAYQAKADKQHLNEFPNVVGYVRDLYHIPGLKRSVRWDHLKIDVESKAFDAVTEAYTCPFACRALAARNLKGLEDVIGLSVAHPIHQKTKPEDDNDTHVGWAFVDPETTPTVVGPNGKEYLTEGCIPDTANQFKFARDLFEKTDSTPRKFSVPVLWDTKTQTIVSEQSTSILRTLDSGFSDLIPSNVHLYPEELRTEIDAVNNGIVAEITMGFFKMMFADSWAVFESIAKLDELLAKQRYLVGKGVTEADVRMFHTLIRLDSSQHKTDKHHLTEFPNVIGYMRDLYQMPAMKRTVNWDHLRLGAESRGPDVVVEGPFVNFTGSHDRSQLV</sequence>
<accession>A0A3R7JNG7</accession>
<name>A0A3R7JNG7_9STRA</name>
<evidence type="ECO:0000313" key="3">
    <source>
        <dbReference type="EMBL" id="RLN73038.1"/>
    </source>
</evidence>
<dbReference type="PANTHER" id="PTHR32419:SF6">
    <property type="entry name" value="GLUTATHIONE S-TRANSFERASE OMEGA-LIKE 1-RELATED"/>
    <property type="match status" value="1"/>
</dbReference>
<dbReference type="InterPro" id="IPR010987">
    <property type="entry name" value="Glutathione-S-Trfase_C-like"/>
</dbReference>
<dbReference type="InterPro" id="IPR036282">
    <property type="entry name" value="Glutathione-S-Trfase_C_sf"/>
</dbReference>
<dbReference type="Gene3D" id="1.20.1050.10">
    <property type="match status" value="2"/>
</dbReference>
<dbReference type="PANTHER" id="PTHR32419">
    <property type="entry name" value="GLUTATHIONYL-HYDROQUINONE REDUCTASE"/>
    <property type="match status" value="1"/>
</dbReference>
<keyword evidence="4" id="KW-1185">Reference proteome</keyword>
<evidence type="ECO:0000259" key="1">
    <source>
        <dbReference type="PROSITE" id="PS50405"/>
    </source>
</evidence>
<gene>
    <name evidence="2" type="ORF">BBI17_006710</name>
    <name evidence="3" type="ORF">BBO99_00009579</name>
</gene>
<dbReference type="FunFam" id="3.40.30.10:FF:000296">
    <property type="entry name" value="Glutathione S-transferase"/>
    <property type="match status" value="1"/>
</dbReference>
<proteinExistence type="predicted"/>
<dbReference type="InterPro" id="IPR004045">
    <property type="entry name" value="Glutathione_S-Trfase_N"/>
</dbReference>
<reference evidence="4 5" key="1">
    <citation type="submission" date="2018-07" db="EMBL/GenBank/DDBJ databases">
        <title>Genome sequencing of oomycete isolates from Chile give support for New Zealand origin for Phytophthora kernoviae and make available the first Nothophytophthora sp. genome.</title>
        <authorList>
            <person name="Studholme D.J."/>
            <person name="Sanfuentes E."/>
            <person name="Panda P."/>
            <person name="Hill R."/>
            <person name="Sambles C."/>
            <person name="Grant M."/>
            <person name="Williams N.M."/>
            <person name="Mcdougal R.L."/>
        </authorList>
    </citation>
    <scope>NUCLEOTIDE SEQUENCE [LARGE SCALE GENOMIC DNA]</scope>
    <source>
        <strain evidence="2">Chile2</strain>
        <strain evidence="3">Chile4</strain>
    </source>
</reference>
<dbReference type="Gene3D" id="3.40.30.10">
    <property type="entry name" value="Glutaredoxin"/>
    <property type="match status" value="1"/>
</dbReference>
<dbReference type="Proteomes" id="UP000285624">
    <property type="component" value="Unassembled WGS sequence"/>
</dbReference>
<protein>
    <recommendedName>
        <fullName evidence="1">GST C-terminal domain-containing protein</fullName>
    </recommendedName>
</protein>
<dbReference type="Proteomes" id="UP000285883">
    <property type="component" value="Unassembled WGS sequence"/>
</dbReference>
<dbReference type="AlphaFoldDB" id="A0A3R7JNG7"/>
<dbReference type="GO" id="GO:0004364">
    <property type="term" value="F:glutathione transferase activity"/>
    <property type="evidence" value="ECO:0007669"/>
    <property type="project" value="InterPro"/>
</dbReference>
<organism evidence="3 4">
    <name type="scientific">Phytophthora kernoviae</name>
    <dbReference type="NCBI Taxonomy" id="325452"/>
    <lineage>
        <taxon>Eukaryota</taxon>
        <taxon>Sar</taxon>
        <taxon>Stramenopiles</taxon>
        <taxon>Oomycota</taxon>
        <taxon>Peronosporomycetes</taxon>
        <taxon>Peronosporales</taxon>
        <taxon>Peronosporaceae</taxon>
        <taxon>Phytophthora</taxon>
    </lineage>
</organism>
<dbReference type="EMBL" id="MBDN02000893">
    <property type="protein sequence ID" value="RLN73038.1"/>
    <property type="molecule type" value="Genomic_DNA"/>
</dbReference>
<evidence type="ECO:0000313" key="2">
    <source>
        <dbReference type="EMBL" id="RLN43948.1"/>
    </source>
</evidence>
<evidence type="ECO:0000313" key="5">
    <source>
        <dbReference type="Proteomes" id="UP000285883"/>
    </source>
</evidence>
<dbReference type="Pfam" id="PF13410">
    <property type="entry name" value="GST_C_2"/>
    <property type="match status" value="1"/>
</dbReference>
<feature type="domain" description="GST C-terminal" evidence="1">
    <location>
        <begin position="170"/>
        <end position="315"/>
    </location>
</feature>
<evidence type="ECO:0000313" key="4">
    <source>
        <dbReference type="Proteomes" id="UP000285624"/>
    </source>
</evidence>
<dbReference type="EMBL" id="MAYM02000333">
    <property type="protein sequence ID" value="RLN43948.1"/>
    <property type="molecule type" value="Genomic_DNA"/>
</dbReference>
<dbReference type="GO" id="GO:0005737">
    <property type="term" value="C:cytoplasm"/>
    <property type="evidence" value="ECO:0007669"/>
    <property type="project" value="TreeGrafter"/>
</dbReference>
<dbReference type="PROSITE" id="PS50405">
    <property type="entry name" value="GST_CTER"/>
    <property type="match status" value="1"/>
</dbReference>
<comment type="caution">
    <text evidence="3">The sequence shown here is derived from an EMBL/GenBank/DDBJ whole genome shotgun (WGS) entry which is preliminary data.</text>
</comment>
<dbReference type="Pfam" id="PF13409">
    <property type="entry name" value="GST_N_2"/>
    <property type="match status" value="1"/>
</dbReference>
<dbReference type="SUPFAM" id="SSF47616">
    <property type="entry name" value="GST C-terminal domain-like"/>
    <property type="match status" value="1"/>
</dbReference>